<sequence length="391" mass="44824">MSSRLRISSLSWSGWCWKCNVKLTLIALIGSVACFLCLILILDLPVSSPSSAAVRSGNLSSKNSSESGNISSNKSYKSARRAVVNPRTVQNFPIRNTLNHTDSVLTLDPFRVNMSEVAKFREPISPEFYREKERLSNRSKSDAKRAVDLNTLTYFDPLVTSEKKAKFMFTMDVFIRACEKYGWDYFLIGGSLLGAWRHHGLIPWDDDVDIIMNGSDWREVRHVLGNIPGFTLWAQSVGVWRFFLSDLPTVPGSVHKWPFLDIFFFDENSTHLWGLTDHVHYMMFQRKYVLPLTKARWERWQLPVPACAERMLVHEYKNISTCISTLSVHEKGYVRETHSVPCSRLHSVFPFVFRCSEKATGRVVESRRVGDRTVEELTVLPEPSVCSEWTD</sequence>
<feature type="region of interest" description="Disordered" evidence="1">
    <location>
        <begin position="55"/>
        <end position="81"/>
    </location>
</feature>
<comment type="caution">
    <text evidence="3">The sequence shown here is derived from an EMBL/GenBank/DDBJ whole genome shotgun (WGS) entry which is preliminary data.</text>
</comment>
<dbReference type="PROSITE" id="PS51257">
    <property type="entry name" value="PROKAR_LIPOPROTEIN"/>
    <property type="match status" value="1"/>
</dbReference>
<dbReference type="PANTHER" id="PTHR43404">
    <property type="entry name" value="LIPOPOLYSACCHARIDE CHOLINEPHOSPHOTRANSFERASE LICD"/>
    <property type="match status" value="1"/>
</dbReference>
<feature type="compositionally biased region" description="Low complexity" evidence="1">
    <location>
        <begin position="55"/>
        <end position="75"/>
    </location>
</feature>
<dbReference type="Proteomes" id="UP001519460">
    <property type="component" value="Unassembled WGS sequence"/>
</dbReference>
<dbReference type="InterPro" id="IPR007074">
    <property type="entry name" value="LicD/FKTN/FKRP_NTP_transf"/>
</dbReference>
<evidence type="ECO:0000259" key="2">
    <source>
        <dbReference type="Pfam" id="PF04991"/>
    </source>
</evidence>
<reference evidence="3 4" key="1">
    <citation type="journal article" date="2023" name="Sci. Data">
        <title>Genome assembly of the Korean intertidal mud-creeper Batillaria attramentaria.</title>
        <authorList>
            <person name="Patra A.K."/>
            <person name="Ho P.T."/>
            <person name="Jun S."/>
            <person name="Lee S.J."/>
            <person name="Kim Y."/>
            <person name="Won Y.J."/>
        </authorList>
    </citation>
    <scope>NUCLEOTIDE SEQUENCE [LARGE SCALE GENOMIC DNA]</scope>
    <source>
        <strain evidence="3">Wonlab-2016</strain>
    </source>
</reference>
<protein>
    <recommendedName>
        <fullName evidence="2">LicD/FKTN/FKRP nucleotidyltransferase domain-containing protein</fullName>
    </recommendedName>
</protein>
<dbReference type="GO" id="GO:0009100">
    <property type="term" value="P:glycoprotein metabolic process"/>
    <property type="evidence" value="ECO:0007669"/>
    <property type="project" value="UniProtKB-ARBA"/>
</dbReference>
<evidence type="ECO:0000256" key="1">
    <source>
        <dbReference type="SAM" id="MobiDB-lite"/>
    </source>
</evidence>
<evidence type="ECO:0000313" key="3">
    <source>
        <dbReference type="EMBL" id="KAK7476337.1"/>
    </source>
</evidence>
<gene>
    <name evidence="3" type="ORF">BaRGS_00032396</name>
</gene>
<evidence type="ECO:0000313" key="4">
    <source>
        <dbReference type="Proteomes" id="UP001519460"/>
    </source>
</evidence>
<dbReference type="AlphaFoldDB" id="A0ABD0JN46"/>
<dbReference type="EMBL" id="JACVVK020000378">
    <property type="protein sequence ID" value="KAK7476337.1"/>
    <property type="molecule type" value="Genomic_DNA"/>
</dbReference>
<accession>A0ABD0JN46</accession>
<organism evidence="3 4">
    <name type="scientific">Batillaria attramentaria</name>
    <dbReference type="NCBI Taxonomy" id="370345"/>
    <lineage>
        <taxon>Eukaryota</taxon>
        <taxon>Metazoa</taxon>
        <taxon>Spiralia</taxon>
        <taxon>Lophotrochozoa</taxon>
        <taxon>Mollusca</taxon>
        <taxon>Gastropoda</taxon>
        <taxon>Caenogastropoda</taxon>
        <taxon>Sorbeoconcha</taxon>
        <taxon>Cerithioidea</taxon>
        <taxon>Batillariidae</taxon>
        <taxon>Batillaria</taxon>
    </lineage>
</organism>
<keyword evidence="4" id="KW-1185">Reference proteome</keyword>
<name>A0ABD0JN46_9CAEN</name>
<dbReference type="Pfam" id="PF04991">
    <property type="entry name" value="LicD"/>
    <property type="match status" value="1"/>
</dbReference>
<dbReference type="InterPro" id="IPR052942">
    <property type="entry name" value="LPS_cholinephosphotransferase"/>
</dbReference>
<dbReference type="PANTHER" id="PTHR43404:SF1">
    <property type="entry name" value="MNN4P"/>
    <property type="match status" value="1"/>
</dbReference>
<proteinExistence type="predicted"/>
<feature type="domain" description="LicD/FKTN/FKRP nucleotidyltransferase" evidence="2">
    <location>
        <begin position="178"/>
        <end position="217"/>
    </location>
</feature>